<dbReference type="Pfam" id="PF08242">
    <property type="entry name" value="Methyltransf_12"/>
    <property type="match status" value="1"/>
</dbReference>
<evidence type="ECO:0000259" key="1">
    <source>
        <dbReference type="Pfam" id="PF08242"/>
    </source>
</evidence>
<name>A0ABV7Y2X0_9ACTN</name>
<keyword evidence="2" id="KW-0808">Transferase</keyword>
<dbReference type="EC" id="2.1.1.222" evidence="2"/>
<accession>A0ABV7Y2X0</accession>
<keyword evidence="3" id="KW-1185">Reference proteome</keyword>
<dbReference type="RefSeq" id="WP_205122103.1">
    <property type="nucleotide sequence ID" value="NZ_JAFBCM010000001.1"/>
</dbReference>
<comment type="caution">
    <text evidence="2">The sequence shown here is derived from an EMBL/GenBank/DDBJ whole genome shotgun (WGS) entry which is preliminary data.</text>
</comment>
<organism evidence="2 3">
    <name type="scientific">Tenggerimyces flavus</name>
    <dbReference type="NCBI Taxonomy" id="1708749"/>
    <lineage>
        <taxon>Bacteria</taxon>
        <taxon>Bacillati</taxon>
        <taxon>Actinomycetota</taxon>
        <taxon>Actinomycetes</taxon>
        <taxon>Propionibacteriales</taxon>
        <taxon>Nocardioidaceae</taxon>
        <taxon>Tenggerimyces</taxon>
    </lineage>
</organism>
<dbReference type="GO" id="GO:0061542">
    <property type="term" value="F:3-demethylubiquinol 3-O-methyltransferase activity"/>
    <property type="evidence" value="ECO:0007669"/>
    <property type="project" value="UniProtKB-EC"/>
</dbReference>
<dbReference type="EC" id="2.1.1.64" evidence="2"/>
<dbReference type="EMBL" id="JBHRZH010000001">
    <property type="protein sequence ID" value="MFC3759515.1"/>
    <property type="molecule type" value="Genomic_DNA"/>
</dbReference>
<dbReference type="GO" id="GO:0102208">
    <property type="term" value="F:2-polyprenyl-6-hydroxyphenol methylase activity"/>
    <property type="evidence" value="ECO:0007669"/>
    <property type="project" value="UniProtKB-EC"/>
</dbReference>
<dbReference type="GO" id="GO:0032259">
    <property type="term" value="P:methylation"/>
    <property type="evidence" value="ECO:0007669"/>
    <property type="project" value="UniProtKB-KW"/>
</dbReference>
<evidence type="ECO:0000313" key="2">
    <source>
        <dbReference type="EMBL" id="MFC3759515.1"/>
    </source>
</evidence>
<keyword evidence="2" id="KW-0489">Methyltransferase</keyword>
<reference evidence="3" key="1">
    <citation type="journal article" date="2019" name="Int. J. Syst. Evol. Microbiol.">
        <title>The Global Catalogue of Microorganisms (GCM) 10K type strain sequencing project: providing services to taxonomists for standard genome sequencing and annotation.</title>
        <authorList>
            <consortium name="The Broad Institute Genomics Platform"/>
            <consortium name="The Broad Institute Genome Sequencing Center for Infectious Disease"/>
            <person name="Wu L."/>
            <person name="Ma J."/>
        </authorList>
    </citation>
    <scope>NUCLEOTIDE SEQUENCE [LARGE SCALE GENOMIC DNA]</scope>
    <source>
        <strain evidence="3">CGMCC 4.7241</strain>
    </source>
</reference>
<dbReference type="Proteomes" id="UP001595699">
    <property type="component" value="Unassembled WGS sequence"/>
</dbReference>
<dbReference type="InterPro" id="IPR013217">
    <property type="entry name" value="Methyltransf_12"/>
</dbReference>
<protein>
    <submittedName>
        <fullName evidence="2">Class I SAM-dependent methyltransferase</fullName>
        <ecNumber evidence="2">2.1.1.222</ecNumber>
        <ecNumber evidence="2">2.1.1.64</ecNumber>
    </submittedName>
</protein>
<dbReference type="SUPFAM" id="SSF53335">
    <property type="entry name" value="S-adenosyl-L-methionine-dependent methyltransferases"/>
    <property type="match status" value="1"/>
</dbReference>
<evidence type="ECO:0000313" key="3">
    <source>
        <dbReference type="Proteomes" id="UP001595699"/>
    </source>
</evidence>
<feature type="domain" description="Methyltransferase type 12" evidence="1">
    <location>
        <begin position="43"/>
        <end position="142"/>
    </location>
</feature>
<dbReference type="CDD" id="cd02440">
    <property type="entry name" value="AdoMet_MTases"/>
    <property type="match status" value="1"/>
</dbReference>
<dbReference type="Gene3D" id="3.40.50.150">
    <property type="entry name" value="Vaccinia Virus protein VP39"/>
    <property type="match status" value="1"/>
</dbReference>
<proteinExistence type="predicted"/>
<dbReference type="PANTHER" id="PTHR43861">
    <property type="entry name" value="TRANS-ACONITATE 2-METHYLTRANSFERASE-RELATED"/>
    <property type="match status" value="1"/>
</dbReference>
<sequence length="284" mass="30791">MTDPYVIEWSEARDRLNANAREDADWYAIVAERLCRPTDGLRLDIGCGGAGMARALADVPPDTARVIGLDGNAEILGGARKHVAGTRVELSQCDLERGPAAVRELVQDQADLIWASAVVHHVADQQATVDGLATLLAPGGRLALAEGGLATRHLPWDVGVGEPGLEVRLQAAQDQWFRRMRAELPGQVPMPYGWTEALTRAGLNEVTTFTILVEKSVPLSNDERYHVLRGLETYLSRIRETGLLGTDDLAAWDKLLDPESPHWLGNLTDVFSLAARSVHVGAVG</sequence>
<dbReference type="InterPro" id="IPR029063">
    <property type="entry name" value="SAM-dependent_MTases_sf"/>
</dbReference>
<gene>
    <name evidence="2" type="ORF">ACFOUW_01570</name>
</gene>